<feature type="signal peptide" evidence="1">
    <location>
        <begin position="1"/>
        <end position="19"/>
    </location>
</feature>
<evidence type="ECO:0000313" key="7">
    <source>
        <dbReference type="Proteomes" id="UP000434276"/>
    </source>
</evidence>
<dbReference type="EMBL" id="CACRSJ010000109">
    <property type="protein sequence ID" value="VYS62471.1"/>
    <property type="molecule type" value="Genomic_DNA"/>
</dbReference>
<evidence type="ECO:0000313" key="3">
    <source>
        <dbReference type="EMBL" id="OAO97311.1"/>
    </source>
</evidence>
<reference evidence="5" key="1">
    <citation type="journal article" date="2016" name="Proc. Natl. Acad. Sci. U.S.A.">
        <title>Chromosome-level assembly of Arabidopsis thaliana Ler reveals the extent of translocation and inversion polymorphisms.</title>
        <authorList>
            <person name="Zapata L."/>
            <person name="Ding J."/>
            <person name="Willing E.M."/>
            <person name="Hartwig B."/>
            <person name="Bezdan D."/>
            <person name="Jiao W.B."/>
            <person name="Patel V."/>
            <person name="Velikkakam James G."/>
            <person name="Koornneef M."/>
            <person name="Ossowski S."/>
            <person name="Schneeberger K."/>
        </authorList>
    </citation>
    <scope>NUCLEOTIDE SEQUENCE [LARGE SCALE GENOMIC DNA]</scope>
    <source>
        <strain evidence="5">cv. Landsberg erecta</strain>
    </source>
</reference>
<feature type="chain" id="PRO_5036302711" evidence="1">
    <location>
        <begin position="20"/>
        <end position="141"/>
    </location>
</feature>
<organism evidence="3 5">
    <name type="scientific">Arabidopsis thaliana</name>
    <name type="common">Mouse-ear cress</name>
    <dbReference type="NCBI Taxonomy" id="3702"/>
    <lineage>
        <taxon>Eukaryota</taxon>
        <taxon>Viridiplantae</taxon>
        <taxon>Streptophyta</taxon>
        <taxon>Embryophyta</taxon>
        <taxon>Tracheophyta</taxon>
        <taxon>Spermatophyta</taxon>
        <taxon>Magnoliopsida</taxon>
        <taxon>eudicotyledons</taxon>
        <taxon>Gunneridae</taxon>
        <taxon>Pentapetalae</taxon>
        <taxon>rosids</taxon>
        <taxon>malvids</taxon>
        <taxon>Brassicales</taxon>
        <taxon>Brassicaceae</taxon>
        <taxon>Camelineae</taxon>
        <taxon>Arabidopsis</taxon>
    </lineage>
</organism>
<evidence type="ECO:0000313" key="6">
    <source>
        <dbReference type="Proteomes" id="UP000426265"/>
    </source>
</evidence>
<dbReference type="Proteomes" id="UP000078284">
    <property type="component" value="Chromosome 4"/>
</dbReference>
<dbReference type="EMBL" id="CACSHJ010000095">
    <property type="protein sequence ID" value="CAA0395018.1"/>
    <property type="molecule type" value="Genomic_DNA"/>
</dbReference>
<dbReference type="EMBL" id="LUHQ01000004">
    <property type="protein sequence ID" value="OAO97311.1"/>
    <property type="molecule type" value="Genomic_DNA"/>
</dbReference>
<evidence type="ECO:0000313" key="5">
    <source>
        <dbReference type="Proteomes" id="UP000078284"/>
    </source>
</evidence>
<sequence length="141" mass="16787">MSLAIKVFLLFLLVESSIALYRPDPNEKQKKYLDQSEIDYIRILRETVRGWQQEADKKYGIYSLSTSTNYMNRSLFLQDKVRGYVQLWGEWKNHKGYPYGDLRNKVHGNLWPMQYDYCRQYEGTNLLTYLMYGLSAEADMV</sequence>
<dbReference type="Proteomes" id="UP000426265">
    <property type="component" value="Unassembled WGS sequence"/>
</dbReference>
<proteinExistence type="predicted"/>
<keyword evidence="1" id="KW-0732">Signal</keyword>
<dbReference type="ExpressionAtlas" id="A0A178UXB9">
    <property type="expression patterns" value="baseline and differential"/>
</dbReference>
<evidence type="ECO:0000313" key="2">
    <source>
        <dbReference type="EMBL" id="CAA0395018.1"/>
    </source>
</evidence>
<accession>A0A178UXB9</accession>
<reference evidence="3" key="2">
    <citation type="submission" date="2016-03" db="EMBL/GenBank/DDBJ databases">
        <title>Full-length assembly of Arabidopsis thaliana Ler reveals the complement of translocations and inversions.</title>
        <authorList>
            <person name="Zapata L."/>
            <person name="Schneeberger K."/>
            <person name="Ossowski S."/>
        </authorList>
    </citation>
    <scope>NUCLEOTIDE SEQUENCE [LARGE SCALE GENOMIC DNA]</scope>
    <source>
        <tissue evidence="3">Leaf</tissue>
    </source>
</reference>
<dbReference type="OrthoDB" id="1099455at2759"/>
<gene>
    <name evidence="3" type="ordered locus">AXX17_At4g14580</name>
    <name evidence="4" type="ORF">AN1_LOCUS17898</name>
    <name evidence="2" type="ORF">C24_LOCUS17786</name>
</gene>
<evidence type="ECO:0000313" key="4">
    <source>
        <dbReference type="EMBL" id="VYS62471.1"/>
    </source>
</evidence>
<protein>
    <submittedName>
        <fullName evidence="3">Uncharacterized protein</fullName>
    </submittedName>
</protein>
<accession>A0A5S9XTJ4</accession>
<evidence type="ECO:0000256" key="1">
    <source>
        <dbReference type="SAM" id="SignalP"/>
    </source>
</evidence>
<dbReference type="Proteomes" id="UP000434276">
    <property type="component" value="Unassembled WGS sequence"/>
</dbReference>
<name>A0A178UXB9_ARATH</name>
<reference evidence="4 6" key="3">
    <citation type="submission" date="2019-11" db="EMBL/GenBank/DDBJ databases">
        <authorList>
            <person name="Jiao W.-B."/>
            <person name="Schneeberger K."/>
        </authorList>
    </citation>
    <scope>NUCLEOTIDE SEQUENCE [LARGE SCALE GENOMIC DNA]</scope>
    <source>
        <strain evidence="6">cv. An-1</strain>
        <strain evidence="7">cv. C24</strain>
    </source>
</reference>
<dbReference type="AlphaFoldDB" id="A0A178UXB9"/>